<dbReference type="AlphaFoldDB" id="A0A9N8E7N7"/>
<reference evidence="3" key="1">
    <citation type="submission" date="2020-06" db="EMBL/GenBank/DDBJ databases">
        <authorList>
            <consortium name="Plant Systems Biology data submission"/>
        </authorList>
    </citation>
    <scope>NUCLEOTIDE SEQUENCE</scope>
    <source>
        <strain evidence="3">D6</strain>
    </source>
</reference>
<evidence type="ECO:0000313" key="3">
    <source>
        <dbReference type="EMBL" id="CAB9515355.1"/>
    </source>
</evidence>
<keyword evidence="4" id="KW-1185">Reference proteome</keyword>
<dbReference type="EMBL" id="CAICTM010000709">
    <property type="protein sequence ID" value="CAB9515355.1"/>
    <property type="molecule type" value="Genomic_DNA"/>
</dbReference>
<dbReference type="InterPro" id="IPR001345">
    <property type="entry name" value="PG/BPGM_mutase_AS"/>
</dbReference>
<dbReference type="GO" id="GO:0016791">
    <property type="term" value="F:phosphatase activity"/>
    <property type="evidence" value="ECO:0007669"/>
    <property type="project" value="TreeGrafter"/>
</dbReference>
<dbReference type="SUPFAM" id="SSF53254">
    <property type="entry name" value="Phosphoglycerate mutase-like"/>
    <property type="match status" value="1"/>
</dbReference>
<dbReference type="Proteomes" id="UP001153069">
    <property type="component" value="Unassembled WGS sequence"/>
</dbReference>
<dbReference type="PANTHER" id="PTHR48100:SF1">
    <property type="entry name" value="HISTIDINE PHOSPHATASE FAMILY PROTEIN-RELATED"/>
    <property type="match status" value="1"/>
</dbReference>
<dbReference type="InterPro" id="IPR029033">
    <property type="entry name" value="His_PPase_superfam"/>
</dbReference>
<dbReference type="Gene3D" id="3.40.50.1240">
    <property type="entry name" value="Phosphoglycerate mutase-like"/>
    <property type="match status" value="1"/>
</dbReference>
<dbReference type="GO" id="GO:0005737">
    <property type="term" value="C:cytoplasm"/>
    <property type="evidence" value="ECO:0007669"/>
    <property type="project" value="TreeGrafter"/>
</dbReference>
<gene>
    <name evidence="3" type="ORF">SEMRO_710_G190990.1</name>
</gene>
<protein>
    <submittedName>
        <fullName evidence="3">Phosphoglycerate mutase domain protein</fullName>
    </submittedName>
</protein>
<name>A0A9N8E7N7_9STRA</name>
<dbReference type="OrthoDB" id="496981at2759"/>
<dbReference type="SMART" id="SM00855">
    <property type="entry name" value="PGAM"/>
    <property type="match status" value="1"/>
</dbReference>
<dbReference type="PANTHER" id="PTHR48100">
    <property type="entry name" value="BROAD-SPECIFICITY PHOSPHATASE YOR283W-RELATED"/>
    <property type="match status" value="1"/>
</dbReference>
<dbReference type="CDD" id="cd07067">
    <property type="entry name" value="HP_PGM_like"/>
    <property type="match status" value="1"/>
</dbReference>
<evidence type="ECO:0000256" key="2">
    <source>
        <dbReference type="ARBA" id="ARBA00023235"/>
    </source>
</evidence>
<dbReference type="InterPro" id="IPR013078">
    <property type="entry name" value="His_Pase_superF_clade-1"/>
</dbReference>
<dbReference type="Pfam" id="PF00300">
    <property type="entry name" value="His_Phos_1"/>
    <property type="match status" value="1"/>
</dbReference>
<sequence>MCSPTHRLRVILVRHGESQNNLYSEISIKAFQENRVCDPSISDRGQQQAQSTADYLGKGGNQILGGIDEIHVSPMKRTLQTAAPIAAALPTVPVQVFTDIHEISGVYDGTVGKPGMTRSQMQSGFPTYTLPESLTEKGWYTLDSPESYSQGQQRCRKVWERLCAMADGLTQDRCILMVVHGDFTDSLLQAAFGVMQQPPNNNSNANSEKIWVFPTWNTAITALDIRSGDKRPTLLFHNSIAHLPPELVKFDKLGRC</sequence>
<keyword evidence="2" id="KW-0413">Isomerase</keyword>
<evidence type="ECO:0000256" key="1">
    <source>
        <dbReference type="ARBA" id="ARBA00023152"/>
    </source>
</evidence>
<dbReference type="PROSITE" id="PS00175">
    <property type="entry name" value="PG_MUTASE"/>
    <property type="match status" value="1"/>
</dbReference>
<evidence type="ECO:0000313" key="4">
    <source>
        <dbReference type="Proteomes" id="UP001153069"/>
    </source>
</evidence>
<organism evidence="3 4">
    <name type="scientific">Seminavis robusta</name>
    <dbReference type="NCBI Taxonomy" id="568900"/>
    <lineage>
        <taxon>Eukaryota</taxon>
        <taxon>Sar</taxon>
        <taxon>Stramenopiles</taxon>
        <taxon>Ochrophyta</taxon>
        <taxon>Bacillariophyta</taxon>
        <taxon>Bacillariophyceae</taxon>
        <taxon>Bacillariophycidae</taxon>
        <taxon>Naviculales</taxon>
        <taxon>Naviculaceae</taxon>
        <taxon>Seminavis</taxon>
    </lineage>
</organism>
<keyword evidence="1" id="KW-0324">Glycolysis</keyword>
<accession>A0A9N8E7N7</accession>
<comment type="caution">
    <text evidence="3">The sequence shown here is derived from an EMBL/GenBank/DDBJ whole genome shotgun (WGS) entry which is preliminary data.</text>
</comment>
<proteinExistence type="predicted"/>
<dbReference type="InterPro" id="IPR050275">
    <property type="entry name" value="PGM_Phosphatase"/>
</dbReference>